<name>A0AAN7C8K5_9PEZI</name>
<proteinExistence type="predicted"/>
<keyword evidence="4" id="KW-1185">Reference proteome</keyword>
<feature type="region of interest" description="Disordered" evidence="1">
    <location>
        <begin position="1"/>
        <end position="46"/>
    </location>
</feature>
<reference evidence="3" key="1">
    <citation type="journal article" date="2023" name="Mol. Phylogenet. Evol.">
        <title>Genome-scale phylogeny and comparative genomics of the fungal order Sordariales.</title>
        <authorList>
            <person name="Hensen N."/>
            <person name="Bonometti L."/>
            <person name="Westerberg I."/>
            <person name="Brannstrom I.O."/>
            <person name="Guillou S."/>
            <person name="Cros-Aarteil S."/>
            <person name="Calhoun S."/>
            <person name="Haridas S."/>
            <person name="Kuo A."/>
            <person name="Mondo S."/>
            <person name="Pangilinan J."/>
            <person name="Riley R."/>
            <person name="LaButti K."/>
            <person name="Andreopoulos B."/>
            <person name="Lipzen A."/>
            <person name="Chen C."/>
            <person name="Yan M."/>
            <person name="Daum C."/>
            <person name="Ng V."/>
            <person name="Clum A."/>
            <person name="Steindorff A."/>
            <person name="Ohm R.A."/>
            <person name="Martin F."/>
            <person name="Silar P."/>
            <person name="Natvig D.O."/>
            <person name="Lalanne C."/>
            <person name="Gautier V."/>
            <person name="Ament-Velasquez S.L."/>
            <person name="Kruys A."/>
            <person name="Hutchinson M.I."/>
            <person name="Powell A.J."/>
            <person name="Barry K."/>
            <person name="Miller A.N."/>
            <person name="Grigoriev I.V."/>
            <person name="Debuchy R."/>
            <person name="Gladieux P."/>
            <person name="Hiltunen Thoren M."/>
            <person name="Johannesson H."/>
        </authorList>
    </citation>
    <scope>NUCLEOTIDE SEQUENCE</scope>
    <source>
        <strain evidence="3">CBS 532.94</strain>
    </source>
</reference>
<feature type="region of interest" description="Disordered" evidence="1">
    <location>
        <begin position="212"/>
        <end position="265"/>
    </location>
</feature>
<evidence type="ECO:0000256" key="2">
    <source>
        <dbReference type="SAM" id="Phobius"/>
    </source>
</evidence>
<feature type="compositionally biased region" description="Basic and acidic residues" evidence="1">
    <location>
        <begin position="212"/>
        <end position="223"/>
    </location>
</feature>
<feature type="transmembrane region" description="Helical" evidence="2">
    <location>
        <begin position="180"/>
        <end position="201"/>
    </location>
</feature>
<gene>
    <name evidence="3" type="ORF">C8A03DRAFT_34614</name>
</gene>
<keyword evidence="2" id="KW-0472">Membrane</keyword>
<sequence>MGDTITGDPTASETRSARSSSDSSNASLHEDHDTSRPAAFSEKRDTLKERSGLSRLAIPLALLVGGAITGGTTYALVTRVQNLIANASVDGDKSRWIQTARTTAYDACYYGCNDCSDPSFAYNACQLTARAKVEGVICAGDEMWNWAAAERYPEACLMTVAQLLMGEELERIKQSYRNQLAIIILTVLGGVVGGVITYLLWRRLTMSEAQREAAKAKKTDQKKNWSIRRPTSWKKKRHHHQPANDERPPSRRSSSSSCRSSQPPRASLSSLATAASLTILASSPSVASAYPCTGHEPAWNQFFVSPNNTISGVLHGWLGDCYDRRDCAQKCTTSCSGGSSKGSSRTCSKKCTTSDCRTVVTVTRTPKEYVDAIVPRARECGFTMVDALSGSSSGGAVTERVGNARLERDWWVRVSVNGLNVTRRDETDEMVLCLHGIGG</sequence>
<keyword evidence="2" id="KW-1133">Transmembrane helix</keyword>
<feature type="compositionally biased region" description="Low complexity" evidence="1">
    <location>
        <begin position="10"/>
        <end position="27"/>
    </location>
</feature>
<feature type="compositionally biased region" description="Low complexity" evidence="1">
    <location>
        <begin position="251"/>
        <end position="265"/>
    </location>
</feature>
<dbReference type="Proteomes" id="UP001303760">
    <property type="component" value="Unassembled WGS sequence"/>
</dbReference>
<keyword evidence="2" id="KW-0812">Transmembrane</keyword>
<evidence type="ECO:0000313" key="3">
    <source>
        <dbReference type="EMBL" id="KAK4237411.1"/>
    </source>
</evidence>
<accession>A0AAN7C8K5</accession>
<dbReference type="EMBL" id="MU860139">
    <property type="protein sequence ID" value="KAK4237411.1"/>
    <property type="molecule type" value="Genomic_DNA"/>
</dbReference>
<organism evidence="3 4">
    <name type="scientific">Achaetomium macrosporum</name>
    <dbReference type="NCBI Taxonomy" id="79813"/>
    <lineage>
        <taxon>Eukaryota</taxon>
        <taxon>Fungi</taxon>
        <taxon>Dikarya</taxon>
        <taxon>Ascomycota</taxon>
        <taxon>Pezizomycotina</taxon>
        <taxon>Sordariomycetes</taxon>
        <taxon>Sordariomycetidae</taxon>
        <taxon>Sordariales</taxon>
        <taxon>Chaetomiaceae</taxon>
        <taxon>Achaetomium</taxon>
    </lineage>
</organism>
<feature type="transmembrane region" description="Helical" evidence="2">
    <location>
        <begin position="56"/>
        <end position="77"/>
    </location>
</feature>
<protein>
    <submittedName>
        <fullName evidence="3">Uncharacterized protein</fullName>
    </submittedName>
</protein>
<evidence type="ECO:0000313" key="4">
    <source>
        <dbReference type="Proteomes" id="UP001303760"/>
    </source>
</evidence>
<reference evidence="3" key="2">
    <citation type="submission" date="2023-05" db="EMBL/GenBank/DDBJ databases">
        <authorList>
            <consortium name="Lawrence Berkeley National Laboratory"/>
            <person name="Steindorff A."/>
            <person name="Hensen N."/>
            <person name="Bonometti L."/>
            <person name="Westerberg I."/>
            <person name="Brannstrom I.O."/>
            <person name="Guillou S."/>
            <person name="Cros-Aarteil S."/>
            <person name="Calhoun S."/>
            <person name="Haridas S."/>
            <person name="Kuo A."/>
            <person name="Mondo S."/>
            <person name="Pangilinan J."/>
            <person name="Riley R."/>
            <person name="Labutti K."/>
            <person name="Andreopoulos B."/>
            <person name="Lipzen A."/>
            <person name="Chen C."/>
            <person name="Yanf M."/>
            <person name="Daum C."/>
            <person name="Ng V."/>
            <person name="Clum A."/>
            <person name="Ohm R."/>
            <person name="Martin F."/>
            <person name="Silar P."/>
            <person name="Natvig D."/>
            <person name="Lalanne C."/>
            <person name="Gautier V."/>
            <person name="Ament-Velasquez S.L."/>
            <person name="Kruys A."/>
            <person name="Hutchinson M.I."/>
            <person name="Powell A.J."/>
            <person name="Barry K."/>
            <person name="Miller A.N."/>
            <person name="Grigoriev I.V."/>
            <person name="Debuchy R."/>
            <person name="Gladieux P."/>
            <person name="Thoren M.H."/>
            <person name="Johannesson H."/>
        </authorList>
    </citation>
    <scope>NUCLEOTIDE SEQUENCE</scope>
    <source>
        <strain evidence="3">CBS 532.94</strain>
    </source>
</reference>
<feature type="compositionally biased region" description="Basic and acidic residues" evidence="1">
    <location>
        <begin position="28"/>
        <end position="46"/>
    </location>
</feature>
<comment type="caution">
    <text evidence="3">The sequence shown here is derived from an EMBL/GenBank/DDBJ whole genome shotgun (WGS) entry which is preliminary data.</text>
</comment>
<feature type="compositionally biased region" description="Basic residues" evidence="1">
    <location>
        <begin position="231"/>
        <end position="241"/>
    </location>
</feature>
<evidence type="ECO:0000256" key="1">
    <source>
        <dbReference type="SAM" id="MobiDB-lite"/>
    </source>
</evidence>
<dbReference type="AlphaFoldDB" id="A0AAN7C8K5"/>